<feature type="active site" description="Charge relay system" evidence="4">
    <location>
        <position position="241"/>
    </location>
</feature>
<dbReference type="InterPro" id="IPR036852">
    <property type="entry name" value="Peptidase_S8/S53_dom_sf"/>
</dbReference>
<dbReference type="InterPro" id="IPR015500">
    <property type="entry name" value="Peptidase_S8_subtilisin-rel"/>
</dbReference>
<comment type="similarity">
    <text evidence="4">Belongs to the peptidase S8 family.</text>
</comment>
<dbReference type="GO" id="GO:0004252">
    <property type="term" value="F:serine-type endopeptidase activity"/>
    <property type="evidence" value="ECO:0007669"/>
    <property type="project" value="UniProtKB-UniRule"/>
</dbReference>
<evidence type="ECO:0000256" key="1">
    <source>
        <dbReference type="ARBA" id="ARBA00022670"/>
    </source>
</evidence>
<sequence length="684" mass="72758">MMKKIYLLPLLALGLFVASCSDNSIVAELNDSDGKLAPVIDVPVGAKQGELLIKFKASTLAATEPGQLKSARINRTALGCLAVDTVLTRIGTSKLERVFPVDQRTEALTQETGLSQWYVVRFDENTDLQQVANSFAARGEVEKVQYSRTIQRSYQPGIRATSPGAATQAALDGSNNTTAFFNDPGLAAQWGYVNKGRLLPYGTLNSFGEQIVQAVQGVDVGCEQAWELCTGDPSVIVAVMDEGVMWNHPDLKANMWVNEGEVYGSDEDADGNGYAGDRYGYNFVDDIGIISFNGTYDTGHGTHVAGTIAAVNGNGLGVSGIAGGDGTANSGVKIMSCQVFAGAGGVSMYEEAKAIKYAADNGAVVLQCSWGYNSGLANMLMYTPGFTEDGDWVDGAPLEKEAMDYFIHNAGSPNGVIDGGIVVFAAGNEYAAMAGYPGAYPDYISVAAVAADGTPSSYSNYAAGVRIAAPGGDSEYHKCDEGKIYSTIPPLDGEYYGFMEGTSMACPHVSGVVALGLSYASKLQKHFRAADFRQLVLQSVSDASLESYFQDTKTYYSNYAYYGSVSPMQMEPANYAGEMGSGLINAYKLLKAVEGAGVELRVPNMFVSVNEQTTINYARFFADGKNLTFDCTIEDTSVATMSSSDQLNFTLTGLKSGSTKATVTASNGTSQEFYITVRKTDGWL</sequence>
<protein>
    <submittedName>
        <fullName evidence="7">Subtilase family protein</fullName>
    </submittedName>
</protein>
<dbReference type="InterPro" id="IPR000209">
    <property type="entry name" value="Peptidase_S8/S53_dom"/>
</dbReference>
<feature type="chain" id="PRO_5015629287" evidence="5">
    <location>
        <begin position="21"/>
        <end position="684"/>
    </location>
</feature>
<evidence type="ECO:0000256" key="4">
    <source>
        <dbReference type="PROSITE-ProRule" id="PRU01240"/>
    </source>
</evidence>
<organism evidence="7 8">
    <name type="scientific">Mangrovibacterium marinum</name>
    <dbReference type="NCBI Taxonomy" id="1639118"/>
    <lineage>
        <taxon>Bacteria</taxon>
        <taxon>Pseudomonadati</taxon>
        <taxon>Bacteroidota</taxon>
        <taxon>Bacteroidia</taxon>
        <taxon>Marinilabiliales</taxon>
        <taxon>Prolixibacteraceae</taxon>
        <taxon>Mangrovibacterium</taxon>
    </lineage>
</organism>
<dbReference type="AlphaFoldDB" id="A0A2T5C663"/>
<keyword evidence="3 4" id="KW-0720">Serine protease</keyword>
<keyword evidence="2 4" id="KW-0378">Hydrolase</keyword>
<dbReference type="PROSITE" id="PS00137">
    <property type="entry name" value="SUBTILASE_HIS"/>
    <property type="match status" value="1"/>
</dbReference>
<keyword evidence="1 4" id="KW-0645">Protease</keyword>
<dbReference type="PROSITE" id="PS00138">
    <property type="entry name" value="SUBTILASE_SER"/>
    <property type="match status" value="1"/>
</dbReference>
<dbReference type="Gene3D" id="3.40.50.200">
    <property type="entry name" value="Peptidase S8/S53 domain"/>
    <property type="match status" value="1"/>
</dbReference>
<dbReference type="GO" id="GO:0016020">
    <property type="term" value="C:membrane"/>
    <property type="evidence" value="ECO:0007669"/>
    <property type="project" value="TreeGrafter"/>
</dbReference>
<comment type="caution">
    <text evidence="7">The sequence shown here is derived from an EMBL/GenBank/DDBJ whole genome shotgun (WGS) entry which is preliminary data.</text>
</comment>
<gene>
    <name evidence="7" type="ORF">C8N47_10164</name>
</gene>
<feature type="signal peptide" evidence="5">
    <location>
        <begin position="1"/>
        <end position="20"/>
    </location>
</feature>
<evidence type="ECO:0000313" key="8">
    <source>
        <dbReference type="Proteomes" id="UP000243525"/>
    </source>
</evidence>
<dbReference type="PANTHER" id="PTHR42884">
    <property type="entry name" value="PROPROTEIN CONVERTASE SUBTILISIN/KEXIN-RELATED"/>
    <property type="match status" value="1"/>
</dbReference>
<dbReference type="PROSITE" id="PS51257">
    <property type="entry name" value="PROKAR_LIPOPROTEIN"/>
    <property type="match status" value="1"/>
</dbReference>
<dbReference type="PANTHER" id="PTHR42884:SF14">
    <property type="entry name" value="NEUROENDOCRINE CONVERTASE 1"/>
    <property type="match status" value="1"/>
</dbReference>
<evidence type="ECO:0000256" key="5">
    <source>
        <dbReference type="SAM" id="SignalP"/>
    </source>
</evidence>
<evidence type="ECO:0000256" key="3">
    <source>
        <dbReference type="ARBA" id="ARBA00022825"/>
    </source>
</evidence>
<feature type="active site" description="Charge relay system" evidence="4">
    <location>
        <position position="300"/>
    </location>
</feature>
<keyword evidence="8" id="KW-1185">Reference proteome</keyword>
<name>A0A2T5C663_9BACT</name>
<dbReference type="SUPFAM" id="SSF52743">
    <property type="entry name" value="Subtilisin-like"/>
    <property type="match status" value="1"/>
</dbReference>
<dbReference type="PRINTS" id="PR00723">
    <property type="entry name" value="SUBTILISIN"/>
</dbReference>
<reference evidence="7 8" key="1">
    <citation type="submission" date="2018-04" db="EMBL/GenBank/DDBJ databases">
        <title>Genomic Encyclopedia of Archaeal and Bacterial Type Strains, Phase II (KMG-II): from individual species to whole genera.</title>
        <authorList>
            <person name="Goeker M."/>
        </authorList>
    </citation>
    <scope>NUCLEOTIDE SEQUENCE [LARGE SCALE GENOMIC DNA]</scope>
    <source>
        <strain evidence="7 8">DSM 28823</strain>
    </source>
</reference>
<accession>A0A2T5C663</accession>
<dbReference type="EMBL" id="QAAD01000001">
    <property type="protein sequence ID" value="PTN10416.1"/>
    <property type="molecule type" value="Genomic_DNA"/>
</dbReference>
<dbReference type="GO" id="GO:0016485">
    <property type="term" value="P:protein processing"/>
    <property type="evidence" value="ECO:0007669"/>
    <property type="project" value="TreeGrafter"/>
</dbReference>
<dbReference type="Gene3D" id="2.60.40.1080">
    <property type="match status" value="1"/>
</dbReference>
<proteinExistence type="inferred from homology"/>
<dbReference type="PROSITE" id="PS51892">
    <property type="entry name" value="SUBTILASE"/>
    <property type="match status" value="1"/>
</dbReference>
<feature type="domain" description="Peptidase S8/S53" evidence="6">
    <location>
        <begin position="234"/>
        <end position="542"/>
    </location>
</feature>
<dbReference type="InterPro" id="IPR023828">
    <property type="entry name" value="Peptidase_S8_Ser-AS"/>
</dbReference>
<feature type="active site" description="Charge relay system" evidence="4">
    <location>
        <position position="503"/>
    </location>
</feature>
<evidence type="ECO:0000313" key="7">
    <source>
        <dbReference type="EMBL" id="PTN10416.1"/>
    </source>
</evidence>
<keyword evidence="5" id="KW-0732">Signal</keyword>
<dbReference type="Pfam" id="PF00082">
    <property type="entry name" value="Peptidase_S8"/>
    <property type="match status" value="1"/>
</dbReference>
<evidence type="ECO:0000256" key="2">
    <source>
        <dbReference type="ARBA" id="ARBA00022801"/>
    </source>
</evidence>
<dbReference type="Proteomes" id="UP000243525">
    <property type="component" value="Unassembled WGS sequence"/>
</dbReference>
<dbReference type="InterPro" id="IPR022398">
    <property type="entry name" value="Peptidase_S8_His-AS"/>
</dbReference>
<evidence type="ECO:0000259" key="6">
    <source>
        <dbReference type="Pfam" id="PF00082"/>
    </source>
</evidence>